<dbReference type="STRING" id="55544.A0A4D9DLG6"/>
<proteinExistence type="predicted"/>
<keyword evidence="3" id="KW-1185">Reference proteome</keyword>
<dbReference type="AlphaFoldDB" id="A0A4D9DLG6"/>
<feature type="compositionally biased region" description="Basic and acidic residues" evidence="1">
    <location>
        <begin position="29"/>
        <end position="39"/>
    </location>
</feature>
<dbReference type="EMBL" id="QXTE01000428">
    <property type="protein sequence ID" value="TFJ98104.1"/>
    <property type="molecule type" value="Genomic_DNA"/>
</dbReference>
<reference evidence="2 3" key="2">
    <citation type="submission" date="2019-04" db="EMBL/GenBank/DDBJ databases">
        <title>The genome sequence of big-headed turtle.</title>
        <authorList>
            <person name="Gong S."/>
        </authorList>
    </citation>
    <scope>NUCLEOTIDE SEQUENCE [LARGE SCALE GENOMIC DNA]</scope>
    <source>
        <strain evidence="2">DO16091913</strain>
        <tissue evidence="2">Muscle</tissue>
    </source>
</reference>
<comment type="caution">
    <text evidence="2">The sequence shown here is derived from an EMBL/GenBank/DDBJ whole genome shotgun (WGS) entry which is preliminary data.</text>
</comment>
<evidence type="ECO:0000256" key="1">
    <source>
        <dbReference type="SAM" id="MobiDB-lite"/>
    </source>
</evidence>
<feature type="region of interest" description="Disordered" evidence="1">
    <location>
        <begin position="1"/>
        <end position="39"/>
    </location>
</feature>
<organism evidence="2 3">
    <name type="scientific">Platysternon megacephalum</name>
    <name type="common">big-headed turtle</name>
    <dbReference type="NCBI Taxonomy" id="55544"/>
    <lineage>
        <taxon>Eukaryota</taxon>
        <taxon>Metazoa</taxon>
        <taxon>Chordata</taxon>
        <taxon>Craniata</taxon>
        <taxon>Vertebrata</taxon>
        <taxon>Euteleostomi</taxon>
        <taxon>Archelosauria</taxon>
        <taxon>Testudinata</taxon>
        <taxon>Testudines</taxon>
        <taxon>Cryptodira</taxon>
        <taxon>Durocryptodira</taxon>
        <taxon>Testudinoidea</taxon>
        <taxon>Platysternidae</taxon>
        <taxon>Platysternon</taxon>
    </lineage>
</organism>
<evidence type="ECO:0000313" key="2">
    <source>
        <dbReference type="EMBL" id="TFJ98104.1"/>
    </source>
</evidence>
<evidence type="ECO:0000313" key="3">
    <source>
        <dbReference type="Proteomes" id="UP000297703"/>
    </source>
</evidence>
<dbReference type="Proteomes" id="UP000297703">
    <property type="component" value="Unassembled WGS sequence"/>
</dbReference>
<reference evidence="2 3" key="1">
    <citation type="submission" date="2019-04" db="EMBL/GenBank/DDBJ databases">
        <title>Draft genome of the big-headed turtle Platysternon megacephalum.</title>
        <authorList>
            <person name="Gong S."/>
        </authorList>
    </citation>
    <scope>NUCLEOTIDE SEQUENCE [LARGE SCALE GENOMIC DNA]</scope>
    <source>
        <strain evidence="2">DO16091913</strain>
        <tissue evidence="2">Muscle</tissue>
    </source>
</reference>
<name>A0A4D9DLG6_9SAUR</name>
<gene>
    <name evidence="2" type="ORF">DR999_PMT19998</name>
</gene>
<accession>A0A4D9DLG6</accession>
<protein>
    <submittedName>
        <fullName evidence="2">Interferon regulatory factor 3</fullName>
    </submittedName>
</protein>
<sequence length="159" mass="17443">MASPGALWESPGSQLDQPQLHPECLSQEEEGKGEPARPHYELLCIPTEKPQPLQETGHQRELLCDIKEEPPETAVDRTLSKEGANTVGTLHSAPSAHSSLCPFPLWENLADSTGCGNEVLRDPTANPRQDKKPFRCNKEKTCTGNIKQMFSCPSVPQST</sequence>